<gene>
    <name evidence="1" type="ORF">ACFOPQ_06675</name>
</gene>
<keyword evidence="2" id="KW-1185">Reference proteome</keyword>
<dbReference type="EMBL" id="JBHRZF010000073">
    <property type="protein sequence ID" value="MFC3860448.1"/>
    <property type="molecule type" value="Genomic_DNA"/>
</dbReference>
<dbReference type="Proteomes" id="UP001595748">
    <property type="component" value="Unassembled WGS sequence"/>
</dbReference>
<reference evidence="2" key="1">
    <citation type="journal article" date="2019" name="Int. J. Syst. Evol. Microbiol.">
        <title>The Global Catalogue of Microorganisms (GCM) 10K type strain sequencing project: providing services to taxonomists for standard genome sequencing and annotation.</title>
        <authorList>
            <consortium name="The Broad Institute Genomics Platform"/>
            <consortium name="The Broad Institute Genome Sequencing Center for Infectious Disease"/>
            <person name="Wu L."/>
            <person name="Ma J."/>
        </authorList>
    </citation>
    <scope>NUCLEOTIDE SEQUENCE [LARGE SCALE GENOMIC DNA]</scope>
    <source>
        <strain evidence="2">CCTCC AB 2013263</strain>
    </source>
</reference>
<sequence length="105" mass="11573">MTQQRPQQPCVKLHGAWNGEVGDPQRLFTGKVTASDVSGVSIGAKVTVTYDAPAQRTTNVTEHGTYTLHLGQQDMKLMSFTNLTEKTGGKHDTEQEYWQATPLPQ</sequence>
<organism evidence="1 2">
    <name type="scientific">Deinococcus antarcticus</name>
    <dbReference type="NCBI Taxonomy" id="1298767"/>
    <lineage>
        <taxon>Bacteria</taxon>
        <taxon>Thermotogati</taxon>
        <taxon>Deinococcota</taxon>
        <taxon>Deinococci</taxon>
        <taxon>Deinococcales</taxon>
        <taxon>Deinococcaceae</taxon>
        <taxon>Deinococcus</taxon>
    </lineage>
</organism>
<proteinExistence type="predicted"/>
<evidence type="ECO:0000313" key="2">
    <source>
        <dbReference type="Proteomes" id="UP001595748"/>
    </source>
</evidence>
<dbReference type="RefSeq" id="WP_380076594.1">
    <property type="nucleotide sequence ID" value="NZ_JBHRZF010000073.1"/>
</dbReference>
<comment type="caution">
    <text evidence="1">The sequence shown here is derived from an EMBL/GenBank/DDBJ whole genome shotgun (WGS) entry which is preliminary data.</text>
</comment>
<accession>A0ABV8A424</accession>
<protein>
    <recommendedName>
        <fullName evidence="3">Carboxypeptidase regulatory-like domain-containing protein</fullName>
    </recommendedName>
</protein>
<evidence type="ECO:0000313" key="1">
    <source>
        <dbReference type="EMBL" id="MFC3860448.1"/>
    </source>
</evidence>
<name>A0ABV8A424_9DEIO</name>
<evidence type="ECO:0008006" key="3">
    <source>
        <dbReference type="Google" id="ProtNLM"/>
    </source>
</evidence>